<dbReference type="STRING" id="518766.Rmar_2243"/>
<protein>
    <submittedName>
        <fullName evidence="1">Uncharacterized protein</fullName>
    </submittedName>
</protein>
<organism evidence="1 2">
    <name type="scientific">Rhodothermus marinus (strain ATCC 43812 / DSM 4252 / R-10)</name>
    <name type="common">Rhodothermus obamensis</name>
    <dbReference type="NCBI Taxonomy" id="518766"/>
    <lineage>
        <taxon>Bacteria</taxon>
        <taxon>Pseudomonadati</taxon>
        <taxon>Rhodothermota</taxon>
        <taxon>Rhodothermia</taxon>
        <taxon>Rhodothermales</taxon>
        <taxon>Rhodothermaceae</taxon>
        <taxon>Rhodothermus</taxon>
    </lineage>
</organism>
<dbReference type="Proteomes" id="UP000002221">
    <property type="component" value="Chromosome"/>
</dbReference>
<name>D0MDX8_RHOM4</name>
<dbReference type="EMBL" id="CP001807">
    <property type="protein sequence ID" value="ACY49122.1"/>
    <property type="molecule type" value="Genomic_DNA"/>
</dbReference>
<reference evidence="1 2" key="1">
    <citation type="journal article" date="2009" name="Stand. Genomic Sci.">
        <title>Complete genome sequence of Rhodothermus marinus type strain (R-10).</title>
        <authorList>
            <person name="Nolan M."/>
            <person name="Tindall B.J."/>
            <person name="Pomrenke H."/>
            <person name="Lapidus A."/>
            <person name="Copeland A."/>
            <person name="Glavina Del Rio T."/>
            <person name="Lucas S."/>
            <person name="Chen F."/>
            <person name="Tice H."/>
            <person name="Cheng J.F."/>
            <person name="Saunders E."/>
            <person name="Han C."/>
            <person name="Bruce D."/>
            <person name="Goodwin L."/>
            <person name="Chain P."/>
            <person name="Pitluck S."/>
            <person name="Ovchinikova G."/>
            <person name="Pati A."/>
            <person name="Ivanova N."/>
            <person name="Mavromatis K."/>
            <person name="Chen A."/>
            <person name="Palaniappan K."/>
            <person name="Land M."/>
            <person name="Hauser L."/>
            <person name="Chang Y.J."/>
            <person name="Jeffries C.D."/>
            <person name="Brettin T."/>
            <person name="Goker M."/>
            <person name="Bristow J."/>
            <person name="Eisen J.A."/>
            <person name="Markowitz V."/>
            <person name="Hugenholtz P."/>
            <person name="Kyrpides N.C."/>
            <person name="Klenk H.P."/>
            <person name="Detter J.C."/>
        </authorList>
    </citation>
    <scope>NUCLEOTIDE SEQUENCE [LARGE SCALE GENOMIC DNA]</scope>
    <source>
        <strain evidence="2">ATCC 43812 / DSM 4252 / R-10</strain>
    </source>
</reference>
<dbReference type="HOGENOM" id="CLU_637572_0_0_10"/>
<gene>
    <name evidence="1" type="ordered locus">Rmar_2243</name>
</gene>
<accession>D0MDX8</accession>
<dbReference type="AlphaFoldDB" id="D0MDX8"/>
<sequence length="430" mass="46320">MQNRQDTGERYFGTVDNAPESNVNCANHIGVGFQPAQATDKLALALAVGFLHVPTDRASLRGVTGINQLEGHPGKGALVRDFGAQIVERPAVDSSALRFVSSTYPFTNTAEVFEPDTLTLGGSPVYDTATDGVVDRLLEAPLPSREPFQDALCAPRAFSLEGAAGSFIPSTDPLYLVAAEHRAVAQRGNARDSKVDANPPVLIFRWGRLYVNVDTDVVVSLPRLPDHGAGRLPTAEKPLLISSNCNRNANPSLYCGEADRPVGFSEGEDAGVVVDACRANGAVPALLDLEDTRCPSDSTHGEVGCKTMPCSEVAVADAVDTNVRRGIQSSTDGDCVIARGSKRSHGGVKRLSLLLREDQFAFDRERLHGGKRLWEGIMRWCQRYVMGMGQFLLCCRFPGLNHCDDLSPKAAPPTAKAVGFRRFEFKTLPS</sequence>
<keyword evidence="2" id="KW-1185">Reference proteome</keyword>
<evidence type="ECO:0000313" key="1">
    <source>
        <dbReference type="EMBL" id="ACY49122.1"/>
    </source>
</evidence>
<proteinExistence type="predicted"/>
<evidence type="ECO:0000313" key="2">
    <source>
        <dbReference type="Proteomes" id="UP000002221"/>
    </source>
</evidence>
<dbReference type="KEGG" id="rmr:Rmar_2243"/>